<keyword evidence="5" id="KW-0723">Serine/threonine-protein kinase</keyword>
<organism evidence="5 6">
    <name type="scientific">Litchfieldia salsa</name>
    <dbReference type="NCBI Taxonomy" id="930152"/>
    <lineage>
        <taxon>Bacteria</taxon>
        <taxon>Bacillati</taxon>
        <taxon>Bacillota</taxon>
        <taxon>Bacilli</taxon>
        <taxon>Bacillales</taxon>
        <taxon>Bacillaceae</taxon>
        <taxon>Litchfieldia</taxon>
    </lineage>
</organism>
<evidence type="ECO:0000256" key="1">
    <source>
        <dbReference type="PROSITE-ProRule" id="PRU10141"/>
    </source>
</evidence>
<dbReference type="Gene3D" id="1.10.510.10">
    <property type="entry name" value="Transferase(Phosphotransferase) domain 1"/>
    <property type="match status" value="1"/>
</dbReference>
<evidence type="ECO:0000313" key="6">
    <source>
        <dbReference type="Proteomes" id="UP000199159"/>
    </source>
</evidence>
<dbReference type="RefSeq" id="WP_090859520.1">
    <property type="nucleotide sequence ID" value="NZ_FNJU01000020.1"/>
</dbReference>
<dbReference type="EMBL" id="FNJU01000020">
    <property type="protein sequence ID" value="SDP95966.1"/>
    <property type="molecule type" value="Genomic_DNA"/>
</dbReference>
<dbReference type="InterPro" id="IPR017441">
    <property type="entry name" value="Protein_kinase_ATP_BS"/>
</dbReference>
<dbReference type="PANTHER" id="PTHR44167">
    <property type="entry name" value="OVARIAN-SPECIFIC SERINE/THREONINE-PROTEIN KINASE LOK-RELATED"/>
    <property type="match status" value="1"/>
</dbReference>
<proteinExistence type="predicted"/>
<dbReference type="Pfam" id="PF00069">
    <property type="entry name" value="Pkinase"/>
    <property type="match status" value="1"/>
</dbReference>
<dbReference type="Proteomes" id="UP000199159">
    <property type="component" value="Unassembled WGS sequence"/>
</dbReference>
<dbReference type="GO" id="GO:0005524">
    <property type="term" value="F:ATP binding"/>
    <property type="evidence" value="ECO:0007669"/>
    <property type="project" value="UniProtKB-UniRule"/>
</dbReference>
<evidence type="ECO:0000259" key="4">
    <source>
        <dbReference type="PROSITE" id="PS50011"/>
    </source>
</evidence>
<feature type="binding site" evidence="1">
    <location>
        <position position="55"/>
    </location>
    <ligand>
        <name>ATP</name>
        <dbReference type="ChEBI" id="CHEBI:30616"/>
    </ligand>
</feature>
<keyword evidence="5" id="KW-0808">Transferase</keyword>
<dbReference type="SMART" id="SM00220">
    <property type="entry name" value="S_TKc"/>
    <property type="match status" value="1"/>
</dbReference>
<keyword evidence="5" id="KW-0418">Kinase</keyword>
<protein>
    <submittedName>
        <fullName evidence="5">Serine/threonine protein kinase</fullName>
    </submittedName>
</protein>
<dbReference type="PROSITE" id="PS00107">
    <property type="entry name" value="PROTEIN_KINASE_ATP"/>
    <property type="match status" value="1"/>
</dbReference>
<keyword evidence="6" id="KW-1185">Reference proteome</keyword>
<evidence type="ECO:0000256" key="3">
    <source>
        <dbReference type="SAM" id="Phobius"/>
    </source>
</evidence>
<dbReference type="Gene3D" id="3.30.200.20">
    <property type="entry name" value="Phosphorylase Kinase, domain 1"/>
    <property type="match status" value="1"/>
</dbReference>
<evidence type="ECO:0000313" key="5">
    <source>
        <dbReference type="EMBL" id="SDP95966.1"/>
    </source>
</evidence>
<dbReference type="AlphaFoldDB" id="A0A1H0X0I2"/>
<feature type="domain" description="Protein kinase" evidence="4">
    <location>
        <begin position="28"/>
        <end position="291"/>
    </location>
</feature>
<name>A0A1H0X0I2_9BACI</name>
<dbReference type="OrthoDB" id="583109at2"/>
<accession>A0A1H0X0I2</accession>
<dbReference type="InterPro" id="IPR000719">
    <property type="entry name" value="Prot_kinase_dom"/>
</dbReference>
<evidence type="ECO:0000256" key="2">
    <source>
        <dbReference type="SAM" id="MobiDB-lite"/>
    </source>
</evidence>
<dbReference type="PROSITE" id="PS50011">
    <property type="entry name" value="PROTEIN_KINASE_DOM"/>
    <property type="match status" value="1"/>
</dbReference>
<sequence length="333" mass="37948">MMNNTTKNQVCNVRPSTIITGKWHKKSYKILKPLGYGANGVVYLAETNEGLIALKISENSMSITSEVNVLKHFSKVQGSALGPSLLDVDDWYRQDLRQTVPFYAMEYIKGDTFLTFIEKRGKEWTGILCLQLLTDLEVLHQKGWVFGDLKPDNLIVTGHPPRIRCIDVGGTTIQGRSIKEFTEFYDRGYWGVGTRKAEPSYDLFAVAMIIINSVYPKRFSRISNQEGKDQLKQLIISNEQLKKFERVLFGAIDGKYQQASEMRKELVQSISRTDIHSKSKNNKAKSKQPVNRQARVSVKKQHPPSKNKGLVETFLIITMVFLGYILYIYGQLL</sequence>
<gene>
    <name evidence="5" type="ORF">SAMN05216565_12018</name>
</gene>
<feature type="region of interest" description="Disordered" evidence="2">
    <location>
        <begin position="277"/>
        <end position="305"/>
    </location>
</feature>
<dbReference type="GO" id="GO:0004674">
    <property type="term" value="F:protein serine/threonine kinase activity"/>
    <property type="evidence" value="ECO:0007669"/>
    <property type="project" value="UniProtKB-KW"/>
</dbReference>
<keyword evidence="3" id="KW-1133">Transmembrane helix</keyword>
<keyword evidence="3" id="KW-0472">Membrane</keyword>
<dbReference type="SUPFAM" id="SSF56112">
    <property type="entry name" value="Protein kinase-like (PK-like)"/>
    <property type="match status" value="1"/>
</dbReference>
<dbReference type="STRING" id="930152.SAMN05216565_12018"/>
<dbReference type="GO" id="GO:0005737">
    <property type="term" value="C:cytoplasm"/>
    <property type="evidence" value="ECO:0007669"/>
    <property type="project" value="TreeGrafter"/>
</dbReference>
<keyword evidence="1" id="KW-0547">Nucleotide-binding</keyword>
<feature type="transmembrane region" description="Helical" evidence="3">
    <location>
        <begin position="309"/>
        <end position="330"/>
    </location>
</feature>
<dbReference type="InterPro" id="IPR011009">
    <property type="entry name" value="Kinase-like_dom_sf"/>
</dbReference>
<dbReference type="PANTHER" id="PTHR44167:SF31">
    <property type="entry name" value="PROTEIN CBG02007"/>
    <property type="match status" value="1"/>
</dbReference>
<keyword evidence="1" id="KW-0067">ATP-binding</keyword>
<reference evidence="6" key="1">
    <citation type="submission" date="2016-10" db="EMBL/GenBank/DDBJ databases">
        <authorList>
            <person name="Varghese N."/>
            <person name="Submissions S."/>
        </authorList>
    </citation>
    <scope>NUCLEOTIDE SEQUENCE [LARGE SCALE GENOMIC DNA]</scope>
    <source>
        <strain evidence="6">IBRC-M10078</strain>
    </source>
</reference>
<keyword evidence="3" id="KW-0812">Transmembrane</keyword>